<gene>
    <name evidence="8" type="ORF">MNBD_NITROSPINAE01-708</name>
</gene>
<name>A0A3B1CSJ4_9ZZZZ</name>
<dbReference type="Pfam" id="PF22811">
    <property type="entry name" value="Zn_ribbon_NrdR"/>
    <property type="match status" value="1"/>
</dbReference>
<dbReference type="HAMAP" id="MF_00440">
    <property type="entry name" value="NrdR"/>
    <property type="match status" value="1"/>
</dbReference>
<dbReference type="GO" id="GO:0045892">
    <property type="term" value="P:negative regulation of DNA-templated transcription"/>
    <property type="evidence" value="ECO:0007669"/>
    <property type="project" value="InterPro"/>
</dbReference>
<dbReference type="PROSITE" id="PS51161">
    <property type="entry name" value="ATP_CONE"/>
    <property type="match status" value="1"/>
</dbReference>
<evidence type="ECO:0000256" key="4">
    <source>
        <dbReference type="ARBA" id="ARBA00023015"/>
    </source>
</evidence>
<evidence type="ECO:0000256" key="6">
    <source>
        <dbReference type="ARBA" id="ARBA00023163"/>
    </source>
</evidence>
<dbReference type="AlphaFoldDB" id="A0A3B1CSJ4"/>
<evidence type="ECO:0000313" key="8">
    <source>
        <dbReference type="EMBL" id="VAX22025.1"/>
    </source>
</evidence>
<dbReference type="GO" id="GO:0008270">
    <property type="term" value="F:zinc ion binding"/>
    <property type="evidence" value="ECO:0007669"/>
    <property type="project" value="InterPro"/>
</dbReference>
<sequence length="152" mass="17513">MKCPACSDLDNKVIDSRLTKAGDMIRRRRECMHCQNRFTTYERIEESLPMLIKKNGGREAFSREKIREGIERACHKRPVSAEDRGELLEEVVRSAMASGEKEIPSSTVGEAVMHGLQKLDDVAYVRFASVYREFRDIEQFLREMNSLVKNGK</sequence>
<evidence type="ECO:0000256" key="5">
    <source>
        <dbReference type="ARBA" id="ARBA00023125"/>
    </source>
</evidence>
<protein>
    <submittedName>
        <fullName evidence="8">Ribonucleotide reductase transcriptional regulator NrdR</fullName>
    </submittedName>
</protein>
<evidence type="ECO:0000256" key="2">
    <source>
        <dbReference type="ARBA" id="ARBA00022741"/>
    </source>
</evidence>
<dbReference type="PANTHER" id="PTHR30455:SF2">
    <property type="entry name" value="TRANSCRIPTIONAL REPRESSOR NRDR"/>
    <property type="match status" value="1"/>
</dbReference>
<keyword evidence="5" id="KW-0238">DNA-binding</keyword>
<dbReference type="InterPro" id="IPR055173">
    <property type="entry name" value="NrdR-like_N"/>
</dbReference>
<keyword evidence="4" id="KW-0805">Transcription regulation</keyword>
<dbReference type="InterPro" id="IPR003796">
    <property type="entry name" value="RNR_NrdR-like"/>
</dbReference>
<keyword evidence="6" id="KW-0804">Transcription</keyword>
<accession>A0A3B1CSJ4</accession>
<dbReference type="EMBL" id="UOGC01000131">
    <property type="protein sequence ID" value="VAX22025.1"/>
    <property type="molecule type" value="Genomic_DNA"/>
</dbReference>
<keyword evidence="1" id="KW-0678">Repressor</keyword>
<reference evidence="8" key="1">
    <citation type="submission" date="2018-06" db="EMBL/GenBank/DDBJ databases">
        <authorList>
            <person name="Zhirakovskaya E."/>
        </authorList>
    </citation>
    <scope>NUCLEOTIDE SEQUENCE</scope>
</reference>
<feature type="domain" description="ATP-cone" evidence="7">
    <location>
        <begin position="49"/>
        <end position="139"/>
    </location>
</feature>
<evidence type="ECO:0000256" key="3">
    <source>
        <dbReference type="ARBA" id="ARBA00022840"/>
    </source>
</evidence>
<dbReference type="Pfam" id="PF03477">
    <property type="entry name" value="ATP-cone"/>
    <property type="match status" value="1"/>
</dbReference>
<proteinExistence type="inferred from homology"/>
<dbReference type="NCBIfam" id="TIGR00244">
    <property type="entry name" value="transcriptional regulator NrdR"/>
    <property type="match status" value="1"/>
</dbReference>
<organism evidence="8">
    <name type="scientific">hydrothermal vent metagenome</name>
    <dbReference type="NCBI Taxonomy" id="652676"/>
    <lineage>
        <taxon>unclassified sequences</taxon>
        <taxon>metagenomes</taxon>
        <taxon>ecological metagenomes</taxon>
    </lineage>
</organism>
<dbReference type="GO" id="GO:0003677">
    <property type="term" value="F:DNA binding"/>
    <property type="evidence" value="ECO:0007669"/>
    <property type="project" value="UniProtKB-KW"/>
</dbReference>
<evidence type="ECO:0000259" key="7">
    <source>
        <dbReference type="PROSITE" id="PS51161"/>
    </source>
</evidence>
<evidence type="ECO:0000256" key="1">
    <source>
        <dbReference type="ARBA" id="ARBA00022491"/>
    </source>
</evidence>
<dbReference type="InterPro" id="IPR005144">
    <property type="entry name" value="ATP-cone_dom"/>
</dbReference>
<dbReference type="GO" id="GO:0005524">
    <property type="term" value="F:ATP binding"/>
    <property type="evidence" value="ECO:0007669"/>
    <property type="project" value="UniProtKB-KW"/>
</dbReference>
<dbReference type="PANTHER" id="PTHR30455">
    <property type="entry name" value="TRANSCRIPTIONAL REPRESSOR NRDR"/>
    <property type="match status" value="1"/>
</dbReference>
<keyword evidence="2" id="KW-0547">Nucleotide-binding</keyword>
<keyword evidence="3" id="KW-0067">ATP-binding</keyword>